<keyword evidence="3" id="KW-1185">Reference proteome</keyword>
<dbReference type="Proteomes" id="UP000197783">
    <property type="component" value="Unassembled WGS sequence"/>
</dbReference>
<dbReference type="EMBL" id="NBBJ01000001">
    <property type="protein sequence ID" value="OWK32657.1"/>
    <property type="molecule type" value="Genomic_DNA"/>
</dbReference>
<reference evidence="2 3" key="1">
    <citation type="submission" date="2017-03" db="EMBL/GenBank/DDBJ databases">
        <title>Genome sequence of Sphingomonas mucosissima DSM 17494.</title>
        <authorList>
            <person name="Poehlein A."/>
            <person name="Wuebbeler J.H."/>
            <person name="Steinbuechel A."/>
            <person name="Daniel R."/>
        </authorList>
    </citation>
    <scope>NUCLEOTIDE SEQUENCE [LARGE SCALE GENOMIC DNA]</scope>
    <source>
        <strain evidence="2 3">DSM 17494</strain>
    </source>
</reference>
<proteinExistence type="predicted"/>
<protein>
    <submittedName>
        <fullName evidence="2">Uncharacterized protein</fullName>
    </submittedName>
</protein>
<feature type="compositionally biased region" description="Polar residues" evidence="1">
    <location>
        <begin position="72"/>
        <end position="82"/>
    </location>
</feature>
<feature type="region of interest" description="Disordered" evidence="1">
    <location>
        <begin position="53"/>
        <end position="82"/>
    </location>
</feature>
<dbReference type="AlphaFoldDB" id="A0A245ZSC8"/>
<gene>
    <name evidence="2" type="ORF">SPMU_09960</name>
</gene>
<evidence type="ECO:0000313" key="3">
    <source>
        <dbReference type="Proteomes" id="UP000197783"/>
    </source>
</evidence>
<sequence>MTGFPGEVPLTVSDPANMLFSRLARPLFCGPSNANSTGPFFGASLRPRSAQKTQFADTHAQLRDPQKKTLIPLTNRQSRAVK</sequence>
<evidence type="ECO:0000313" key="2">
    <source>
        <dbReference type="EMBL" id="OWK32657.1"/>
    </source>
</evidence>
<name>A0A245ZSC8_9SPHN</name>
<evidence type="ECO:0000256" key="1">
    <source>
        <dbReference type="SAM" id="MobiDB-lite"/>
    </source>
</evidence>
<organism evidence="2 3">
    <name type="scientific">Sphingomonas mucosissima</name>
    <dbReference type="NCBI Taxonomy" id="370959"/>
    <lineage>
        <taxon>Bacteria</taxon>
        <taxon>Pseudomonadati</taxon>
        <taxon>Pseudomonadota</taxon>
        <taxon>Alphaproteobacteria</taxon>
        <taxon>Sphingomonadales</taxon>
        <taxon>Sphingomonadaceae</taxon>
        <taxon>Sphingomonas</taxon>
    </lineage>
</organism>
<accession>A0A245ZSC8</accession>
<comment type="caution">
    <text evidence="2">The sequence shown here is derived from an EMBL/GenBank/DDBJ whole genome shotgun (WGS) entry which is preliminary data.</text>
</comment>